<dbReference type="Proteomes" id="UP000537260">
    <property type="component" value="Unassembled WGS sequence"/>
</dbReference>
<dbReference type="Gene3D" id="3.50.50.60">
    <property type="entry name" value="FAD/NAD(P)-binding domain"/>
    <property type="match status" value="1"/>
</dbReference>
<dbReference type="PANTHER" id="PTHR42923:SF3">
    <property type="entry name" value="PROTOPORPHYRINOGEN OXIDASE"/>
    <property type="match status" value="1"/>
</dbReference>
<organism evidence="2 3">
    <name type="scientific">Glaciibacter psychrotolerans</name>
    <dbReference type="NCBI Taxonomy" id="670054"/>
    <lineage>
        <taxon>Bacteria</taxon>
        <taxon>Bacillati</taxon>
        <taxon>Actinomycetota</taxon>
        <taxon>Actinomycetes</taxon>
        <taxon>Micrococcales</taxon>
        <taxon>Microbacteriaceae</taxon>
        <taxon>Glaciibacter</taxon>
    </lineage>
</organism>
<dbReference type="Gene3D" id="1.10.3110.10">
    <property type="entry name" value="protoporphyrinogen ix oxidase, domain 3"/>
    <property type="match status" value="1"/>
</dbReference>
<dbReference type="EMBL" id="JACCFM010000001">
    <property type="protein sequence ID" value="NYJ20923.1"/>
    <property type="molecule type" value="Genomic_DNA"/>
</dbReference>
<dbReference type="SUPFAM" id="SSF51905">
    <property type="entry name" value="FAD/NAD(P)-binding domain"/>
    <property type="match status" value="1"/>
</dbReference>
<feature type="domain" description="Amine oxidase" evidence="1">
    <location>
        <begin position="29"/>
        <end position="516"/>
    </location>
</feature>
<evidence type="ECO:0000313" key="2">
    <source>
        <dbReference type="EMBL" id="NYJ20923.1"/>
    </source>
</evidence>
<gene>
    <name evidence="2" type="ORF">HNR05_002714</name>
</gene>
<dbReference type="Pfam" id="PF01593">
    <property type="entry name" value="Amino_oxidase"/>
    <property type="match status" value="1"/>
</dbReference>
<dbReference type="GO" id="GO:0004729">
    <property type="term" value="F:oxygen-dependent protoporphyrinogen oxidase activity"/>
    <property type="evidence" value="ECO:0007669"/>
    <property type="project" value="UniProtKB-EC"/>
</dbReference>
<dbReference type="AlphaFoldDB" id="A0A7Z0EG75"/>
<sequence length="530" mass="53874">MSDSRLSGSTARTDLRTGPRDVVVIGGGVAGLVAARECARIGLRVTLLEAADAVGGAVASHTVGGLTLDSGAESFAVRAGAVADFVASLGLTEQIVMPNSAGAWLCLPGEGREAGAAVSVPLPRGGVLGIPSSPLAADVRAVIGWGGAWRAYLDRLMPVLKIGREHNLGELVQKRMGRRVLERLVDPVAAGVYSAPATDLEVDVVAPGLNSALTTTGSLSGAVLALIGNKPAGSAGSAVGGLRGGMSTMVTALVAELAHYGVESVTDARVQALERSGTDEEPTWTVTIAPPAAQPPAAQPPTAQPPTAQLVDDADLLSTLTARFVIVATSNRPALDLVAPLSDELATLTELDWPEPTAVELATVVIDAPSLDAHQRGTGVLVAAATPGISAKALTHVSAKWDWVAEAAGPGRHVLRLSYGRAGEPGSTEILSDAEFQALALHDAARILGVPLEKAAVVGFARTPWHGALSPATIGARERVHAVREVLADVEGLELTGAWLSGVGLAAVIPDALAAAGRIRHAALGMPSTE</sequence>
<dbReference type="SUPFAM" id="SSF54373">
    <property type="entry name" value="FAD-linked reductases, C-terminal domain"/>
    <property type="match status" value="1"/>
</dbReference>
<dbReference type="InterPro" id="IPR002937">
    <property type="entry name" value="Amino_oxidase"/>
</dbReference>
<evidence type="ECO:0000313" key="3">
    <source>
        <dbReference type="Proteomes" id="UP000537260"/>
    </source>
</evidence>
<dbReference type="Gene3D" id="3.90.660.20">
    <property type="entry name" value="Protoporphyrinogen oxidase, mitochondrial, domain 2"/>
    <property type="match status" value="1"/>
</dbReference>
<name>A0A7Z0EG75_9MICO</name>
<dbReference type="InterPro" id="IPR036188">
    <property type="entry name" value="FAD/NAD-bd_sf"/>
</dbReference>
<keyword evidence="3" id="KW-1185">Reference proteome</keyword>
<dbReference type="EC" id="1.3.3.4" evidence="2"/>
<proteinExistence type="predicted"/>
<dbReference type="RefSeq" id="WP_343062595.1">
    <property type="nucleotide sequence ID" value="NZ_JACCFM010000001.1"/>
</dbReference>
<dbReference type="PANTHER" id="PTHR42923">
    <property type="entry name" value="PROTOPORPHYRINOGEN OXIDASE"/>
    <property type="match status" value="1"/>
</dbReference>
<protein>
    <submittedName>
        <fullName evidence="2">Oxygen-dependent protoporphyrinogen oxidase</fullName>
        <ecNumber evidence="2">1.3.3.4</ecNumber>
    </submittedName>
</protein>
<dbReference type="InterPro" id="IPR050464">
    <property type="entry name" value="Zeta_carotene_desat/Oxidored"/>
</dbReference>
<comment type="caution">
    <text evidence="2">The sequence shown here is derived from an EMBL/GenBank/DDBJ whole genome shotgun (WGS) entry which is preliminary data.</text>
</comment>
<reference evidence="2 3" key="1">
    <citation type="submission" date="2020-07" db="EMBL/GenBank/DDBJ databases">
        <title>Sequencing the genomes of 1000 actinobacteria strains.</title>
        <authorList>
            <person name="Klenk H.-P."/>
        </authorList>
    </citation>
    <scope>NUCLEOTIDE SEQUENCE [LARGE SCALE GENOMIC DNA]</scope>
    <source>
        <strain evidence="2 3">LI1</strain>
    </source>
</reference>
<accession>A0A7Z0EG75</accession>
<evidence type="ECO:0000259" key="1">
    <source>
        <dbReference type="Pfam" id="PF01593"/>
    </source>
</evidence>
<keyword evidence="2" id="KW-0560">Oxidoreductase</keyword>